<comment type="similarity">
    <text evidence="2">Belongs to the arthropod PDH family.</text>
</comment>
<feature type="region of interest" description="Disordered" evidence="7">
    <location>
        <begin position="21"/>
        <end position="87"/>
    </location>
</feature>
<reference evidence="9 10" key="1">
    <citation type="submission" date="2019-07" db="EMBL/GenBank/DDBJ databases">
        <title>Draft genome assembly of a fouling barnacle, Amphibalanus amphitrite (Darwin, 1854): The first reference genome for Thecostraca.</title>
        <authorList>
            <person name="Kim W."/>
        </authorList>
    </citation>
    <scope>NUCLEOTIDE SEQUENCE [LARGE SCALE GENOMIC DNA]</scope>
    <source>
        <strain evidence="9">SNU_AA5</strain>
        <tissue evidence="9">Soma without cirri and trophi</tissue>
    </source>
</reference>
<feature type="chain" id="PRO_5025405312" evidence="8">
    <location>
        <begin position="20"/>
        <end position="175"/>
    </location>
</feature>
<dbReference type="InterPro" id="IPR009396">
    <property type="entry name" value="Pigment_DH"/>
</dbReference>
<evidence type="ECO:0000256" key="5">
    <source>
        <dbReference type="ARBA" id="ARBA00022815"/>
    </source>
</evidence>
<dbReference type="AlphaFoldDB" id="A0A6A4XHL0"/>
<evidence type="ECO:0000256" key="3">
    <source>
        <dbReference type="ARBA" id="ARBA00022525"/>
    </source>
</evidence>
<keyword evidence="4" id="KW-0372">Hormone</keyword>
<dbReference type="Proteomes" id="UP000440578">
    <property type="component" value="Unassembled WGS sequence"/>
</dbReference>
<sequence length="175" mass="18567">MFIPLCALHVSLCLSAGRSQRSLCRGKDDPPPPPPHTGSVTSRPSSADRRAIHRRRRDAPSPPTGRIKAASAATRARAAHHPPPDAAALTLRTPATMRTGIVCLLLSALVALALGAPDRYSSDELDLATRQMIGELAGRILRLARPASALGAQKRNSELINSLLGLPKIMNEAGR</sequence>
<evidence type="ECO:0000313" key="10">
    <source>
        <dbReference type="Proteomes" id="UP000440578"/>
    </source>
</evidence>
<comment type="subcellular location">
    <subcellularLocation>
        <location evidence="1">Secreted</location>
    </subcellularLocation>
</comment>
<evidence type="ECO:0000256" key="8">
    <source>
        <dbReference type="SAM" id="SignalP"/>
    </source>
</evidence>
<dbReference type="EMBL" id="VIIS01000012">
    <property type="protein sequence ID" value="KAF0314561.1"/>
    <property type="molecule type" value="Genomic_DNA"/>
</dbReference>
<keyword evidence="6" id="KW-0529">Neurotransmitter</keyword>
<dbReference type="OrthoDB" id="6378554at2759"/>
<accession>A0A6A4XHL0</accession>
<comment type="caution">
    <text evidence="9">The sequence shown here is derived from an EMBL/GenBank/DDBJ whole genome shotgun (WGS) entry which is preliminary data.</text>
</comment>
<dbReference type="GO" id="GO:0005179">
    <property type="term" value="F:hormone activity"/>
    <property type="evidence" value="ECO:0007669"/>
    <property type="project" value="UniProtKB-KW"/>
</dbReference>
<feature type="signal peptide" evidence="8">
    <location>
        <begin position="1"/>
        <end position="19"/>
    </location>
</feature>
<evidence type="ECO:0000313" key="9">
    <source>
        <dbReference type="EMBL" id="KAF0314561.1"/>
    </source>
</evidence>
<gene>
    <name evidence="9" type="primary">PDH2</name>
    <name evidence="9" type="ORF">FJT64_015002</name>
</gene>
<protein>
    <submittedName>
        <fullName evidence="9">Pigment-dispersing hormone type 2</fullName>
    </submittedName>
</protein>
<evidence type="ECO:0000256" key="7">
    <source>
        <dbReference type="SAM" id="MobiDB-lite"/>
    </source>
</evidence>
<name>A0A6A4XHL0_AMPAM</name>
<organism evidence="9 10">
    <name type="scientific">Amphibalanus amphitrite</name>
    <name type="common">Striped barnacle</name>
    <name type="synonym">Balanus amphitrite</name>
    <dbReference type="NCBI Taxonomy" id="1232801"/>
    <lineage>
        <taxon>Eukaryota</taxon>
        <taxon>Metazoa</taxon>
        <taxon>Ecdysozoa</taxon>
        <taxon>Arthropoda</taxon>
        <taxon>Crustacea</taxon>
        <taxon>Multicrustacea</taxon>
        <taxon>Cirripedia</taxon>
        <taxon>Thoracica</taxon>
        <taxon>Thoracicalcarea</taxon>
        <taxon>Balanomorpha</taxon>
        <taxon>Balanoidea</taxon>
        <taxon>Balanidae</taxon>
        <taxon>Amphibalaninae</taxon>
        <taxon>Amphibalanus</taxon>
    </lineage>
</organism>
<evidence type="ECO:0000256" key="6">
    <source>
        <dbReference type="ARBA" id="ARBA00022894"/>
    </source>
</evidence>
<keyword evidence="8" id="KW-0732">Signal</keyword>
<dbReference type="Pfam" id="PF06324">
    <property type="entry name" value="Pigment_DH"/>
    <property type="match status" value="1"/>
</dbReference>
<dbReference type="GO" id="GO:0005576">
    <property type="term" value="C:extracellular region"/>
    <property type="evidence" value="ECO:0007669"/>
    <property type="project" value="UniProtKB-SubCell"/>
</dbReference>
<evidence type="ECO:0000256" key="4">
    <source>
        <dbReference type="ARBA" id="ARBA00022702"/>
    </source>
</evidence>
<keyword evidence="3" id="KW-0964">Secreted</keyword>
<keyword evidence="5" id="KW-0027">Amidation</keyword>
<evidence type="ECO:0000256" key="1">
    <source>
        <dbReference type="ARBA" id="ARBA00004613"/>
    </source>
</evidence>
<dbReference type="GO" id="GO:0007268">
    <property type="term" value="P:chemical synaptic transmission"/>
    <property type="evidence" value="ECO:0007669"/>
    <property type="project" value="UniProtKB-KW"/>
</dbReference>
<dbReference type="GO" id="GO:0045202">
    <property type="term" value="C:synapse"/>
    <property type="evidence" value="ECO:0007669"/>
    <property type="project" value="GOC"/>
</dbReference>
<proteinExistence type="inferred from homology"/>
<evidence type="ECO:0000256" key="2">
    <source>
        <dbReference type="ARBA" id="ARBA00010172"/>
    </source>
</evidence>
<dbReference type="GO" id="GO:0009416">
    <property type="term" value="P:response to light stimulus"/>
    <property type="evidence" value="ECO:0007669"/>
    <property type="project" value="InterPro"/>
</dbReference>
<keyword evidence="10" id="KW-1185">Reference proteome</keyword>